<feature type="modified residue" description="4-aspartylphosphate" evidence="8">
    <location>
        <position position="53"/>
    </location>
</feature>
<accession>A0A0C1TZN2</accession>
<evidence type="ECO:0000256" key="2">
    <source>
        <dbReference type="ARBA" id="ARBA00022553"/>
    </source>
</evidence>
<comment type="caution">
    <text evidence="12">The sequence shown here is derived from an EMBL/GenBank/DDBJ whole genome shotgun (WGS) entry which is preliminary data.</text>
</comment>
<dbReference type="InterPro" id="IPR039420">
    <property type="entry name" value="WalR-like"/>
</dbReference>
<evidence type="ECO:0000256" key="1">
    <source>
        <dbReference type="ARBA" id="ARBA00018672"/>
    </source>
</evidence>
<dbReference type="Pfam" id="PF00486">
    <property type="entry name" value="Trans_reg_C"/>
    <property type="match status" value="1"/>
</dbReference>
<dbReference type="RefSeq" id="WP_039636951.1">
    <property type="nucleotide sequence ID" value="NZ_AYSO01000020.1"/>
</dbReference>
<keyword evidence="13" id="KW-1185">Reference proteome</keyword>
<name>A0A0C1TZN2_9CLOT</name>
<feature type="DNA-binding region" description="OmpR/PhoB-type" evidence="9">
    <location>
        <begin position="130"/>
        <end position="229"/>
    </location>
</feature>
<reference evidence="12 13" key="1">
    <citation type="journal article" date="2015" name="Infect. Genet. Evol.">
        <title>Genomic sequences of six botulinum neurotoxin-producing strains representing three clostridial species illustrate the mobility and diversity of botulinum neurotoxin genes.</title>
        <authorList>
            <person name="Smith T.J."/>
            <person name="Hill K.K."/>
            <person name="Xie G."/>
            <person name="Foley B.T."/>
            <person name="Williamson C.H."/>
            <person name="Foster J.T."/>
            <person name="Johnson S.L."/>
            <person name="Chertkov O."/>
            <person name="Teshima H."/>
            <person name="Gibbons H.S."/>
            <person name="Johnsky L.A."/>
            <person name="Karavis M.A."/>
            <person name="Smith L.A."/>
        </authorList>
    </citation>
    <scope>NUCLEOTIDE SEQUENCE [LARGE SCALE GENOMIC DNA]</scope>
    <source>
        <strain evidence="12 13">CDC 2741</strain>
    </source>
</reference>
<dbReference type="PROSITE" id="PS51755">
    <property type="entry name" value="OMPR_PHOB"/>
    <property type="match status" value="1"/>
</dbReference>
<dbReference type="Gene3D" id="3.40.50.2300">
    <property type="match status" value="1"/>
</dbReference>
<dbReference type="SUPFAM" id="SSF52172">
    <property type="entry name" value="CheY-like"/>
    <property type="match status" value="1"/>
</dbReference>
<gene>
    <name evidence="12" type="ORF">U732_838</name>
</gene>
<evidence type="ECO:0000256" key="5">
    <source>
        <dbReference type="ARBA" id="ARBA00023125"/>
    </source>
</evidence>
<dbReference type="GO" id="GO:0000976">
    <property type="term" value="F:transcription cis-regulatory region binding"/>
    <property type="evidence" value="ECO:0007669"/>
    <property type="project" value="TreeGrafter"/>
</dbReference>
<evidence type="ECO:0000256" key="4">
    <source>
        <dbReference type="ARBA" id="ARBA00023015"/>
    </source>
</evidence>
<dbReference type="FunFam" id="1.10.10.10:FF:000018">
    <property type="entry name" value="DNA-binding response regulator ResD"/>
    <property type="match status" value="1"/>
</dbReference>
<comment type="function">
    <text evidence="7">May play the central regulatory role in sporulation. It may be an element of the effector pathway responsible for the activation of sporulation genes in response to nutritional stress. Spo0A may act in concert with spo0H (a sigma factor) to control the expression of some genes that are critical to the sporulation process.</text>
</comment>
<feature type="domain" description="Response regulatory" evidence="10">
    <location>
        <begin position="4"/>
        <end position="117"/>
    </location>
</feature>
<evidence type="ECO:0000313" key="13">
    <source>
        <dbReference type="Proteomes" id="UP000031366"/>
    </source>
</evidence>
<dbReference type="Pfam" id="PF00072">
    <property type="entry name" value="Response_reg"/>
    <property type="match status" value="1"/>
</dbReference>
<keyword evidence="4" id="KW-0805">Transcription regulation</keyword>
<dbReference type="PROSITE" id="PS50110">
    <property type="entry name" value="RESPONSE_REGULATORY"/>
    <property type="match status" value="1"/>
</dbReference>
<keyword evidence="6" id="KW-0804">Transcription</keyword>
<dbReference type="AlphaFoldDB" id="A0A0C1TZN2"/>
<dbReference type="FunFam" id="3.40.50.2300:FF:000001">
    <property type="entry name" value="DNA-binding response regulator PhoB"/>
    <property type="match status" value="1"/>
</dbReference>
<keyword evidence="3" id="KW-0902">Two-component regulatory system</keyword>
<dbReference type="OrthoDB" id="9790442at2"/>
<evidence type="ECO:0000259" key="11">
    <source>
        <dbReference type="PROSITE" id="PS51755"/>
    </source>
</evidence>
<dbReference type="CDD" id="cd00383">
    <property type="entry name" value="trans_reg_C"/>
    <property type="match status" value="1"/>
</dbReference>
<dbReference type="Proteomes" id="UP000031366">
    <property type="component" value="Unassembled WGS sequence"/>
</dbReference>
<dbReference type="GO" id="GO:0006355">
    <property type="term" value="P:regulation of DNA-templated transcription"/>
    <property type="evidence" value="ECO:0007669"/>
    <property type="project" value="InterPro"/>
</dbReference>
<protein>
    <recommendedName>
        <fullName evidence="1">Stage 0 sporulation protein A homolog</fullName>
    </recommendedName>
</protein>
<evidence type="ECO:0000256" key="9">
    <source>
        <dbReference type="PROSITE-ProRule" id="PRU01091"/>
    </source>
</evidence>
<evidence type="ECO:0000256" key="6">
    <source>
        <dbReference type="ARBA" id="ARBA00023163"/>
    </source>
</evidence>
<dbReference type="EMBL" id="AYSO01000020">
    <property type="protein sequence ID" value="KIE44758.1"/>
    <property type="molecule type" value="Genomic_DNA"/>
</dbReference>
<dbReference type="GO" id="GO:0000156">
    <property type="term" value="F:phosphorelay response regulator activity"/>
    <property type="evidence" value="ECO:0007669"/>
    <property type="project" value="TreeGrafter"/>
</dbReference>
<sequence>MKKSILIIDDDIELCRLLKRCMETEGYEADVAHTGIEGLMLVNNKDYHLIILDIMMPEMDGISTLTHIRKIKNTPVLMLTAKGDEMDKVLGLKLGADDYITKPFSLSELTARVQSLIRRYVVLGAVAEKPHCMTFGPLVIDTAHIRVTYNGENVSLTGKEYDLLYFLASNPGQIFTKKQIYQNVWQEDYAYDDNNIMVHIRRLRKKIEPDPENPIYILTAWGMGYKFNGEAGNE</sequence>
<dbReference type="PANTHER" id="PTHR48111">
    <property type="entry name" value="REGULATOR OF RPOS"/>
    <property type="match status" value="1"/>
</dbReference>
<dbReference type="InterPro" id="IPR036388">
    <property type="entry name" value="WH-like_DNA-bd_sf"/>
</dbReference>
<dbReference type="InterPro" id="IPR001789">
    <property type="entry name" value="Sig_transdc_resp-reg_receiver"/>
</dbReference>
<evidence type="ECO:0000256" key="7">
    <source>
        <dbReference type="ARBA" id="ARBA00024867"/>
    </source>
</evidence>
<dbReference type="Gene3D" id="1.10.10.10">
    <property type="entry name" value="Winged helix-like DNA-binding domain superfamily/Winged helix DNA-binding domain"/>
    <property type="match status" value="1"/>
</dbReference>
<evidence type="ECO:0000313" key="12">
    <source>
        <dbReference type="EMBL" id="KIE44758.1"/>
    </source>
</evidence>
<keyword evidence="2 8" id="KW-0597">Phosphoprotein</keyword>
<dbReference type="SMART" id="SM00448">
    <property type="entry name" value="REC"/>
    <property type="match status" value="1"/>
</dbReference>
<dbReference type="STRING" id="29341.RSJ17_06995"/>
<evidence type="ECO:0000259" key="10">
    <source>
        <dbReference type="PROSITE" id="PS50110"/>
    </source>
</evidence>
<dbReference type="PANTHER" id="PTHR48111:SF2">
    <property type="entry name" value="RESPONSE REGULATOR SAER"/>
    <property type="match status" value="1"/>
</dbReference>
<dbReference type="SMART" id="SM00862">
    <property type="entry name" value="Trans_reg_C"/>
    <property type="match status" value="1"/>
</dbReference>
<organism evidence="12 13">
    <name type="scientific">Clostridium argentinense CDC 2741</name>
    <dbReference type="NCBI Taxonomy" id="1418104"/>
    <lineage>
        <taxon>Bacteria</taxon>
        <taxon>Bacillati</taxon>
        <taxon>Bacillota</taxon>
        <taxon>Clostridia</taxon>
        <taxon>Eubacteriales</taxon>
        <taxon>Clostridiaceae</taxon>
        <taxon>Clostridium</taxon>
    </lineage>
</organism>
<dbReference type="GO" id="GO:0005829">
    <property type="term" value="C:cytosol"/>
    <property type="evidence" value="ECO:0007669"/>
    <property type="project" value="TreeGrafter"/>
</dbReference>
<evidence type="ECO:0000256" key="3">
    <source>
        <dbReference type="ARBA" id="ARBA00023012"/>
    </source>
</evidence>
<dbReference type="GO" id="GO:0032993">
    <property type="term" value="C:protein-DNA complex"/>
    <property type="evidence" value="ECO:0007669"/>
    <property type="project" value="TreeGrafter"/>
</dbReference>
<proteinExistence type="predicted"/>
<keyword evidence="5 9" id="KW-0238">DNA-binding</keyword>
<dbReference type="Gene3D" id="6.10.250.690">
    <property type="match status" value="1"/>
</dbReference>
<dbReference type="InterPro" id="IPR011006">
    <property type="entry name" value="CheY-like_superfamily"/>
</dbReference>
<feature type="domain" description="OmpR/PhoB-type" evidence="11">
    <location>
        <begin position="130"/>
        <end position="229"/>
    </location>
</feature>
<dbReference type="InterPro" id="IPR001867">
    <property type="entry name" value="OmpR/PhoB-type_DNA-bd"/>
</dbReference>
<evidence type="ECO:0000256" key="8">
    <source>
        <dbReference type="PROSITE-ProRule" id="PRU00169"/>
    </source>
</evidence>